<feature type="compositionally biased region" description="Basic and acidic residues" evidence="1">
    <location>
        <begin position="472"/>
        <end position="483"/>
    </location>
</feature>
<accession>A0A8H7DD93</accession>
<proteinExistence type="predicted"/>
<name>A0A8H7DD93_9AGAR</name>
<dbReference type="OrthoDB" id="2649166at2759"/>
<reference evidence="2" key="1">
    <citation type="submission" date="2020-05" db="EMBL/GenBank/DDBJ databases">
        <title>Mycena genomes resolve the evolution of fungal bioluminescence.</title>
        <authorList>
            <person name="Tsai I.J."/>
        </authorList>
    </citation>
    <scope>NUCLEOTIDE SEQUENCE</scope>
    <source>
        <strain evidence="2">160909Yilan</strain>
    </source>
</reference>
<organism evidence="2 3">
    <name type="scientific">Mycena sanguinolenta</name>
    <dbReference type="NCBI Taxonomy" id="230812"/>
    <lineage>
        <taxon>Eukaryota</taxon>
        <taxon>Fungi</taxon>
        <taxon>Dikarya</taxon>
        <taxon>Basidiomycota</taxon>
        <taxon>Agaricomycotina</taxon>
        <taxon>Agaricomycetes</taxon>
        <taxon>Agaricomycetidae</taxon>
        <taxon>Agaricales</taxon>
        <taxon>Marasmiineae</taxon>
        <taxon>Mycenaceae</taxon>
        <taxon>Mycena</taxon>
    </lineage>
</organism>
<feature type="region of interest" description="Disordered" evidence="1">
    <location>
        <begin position="454"/>
        <end position="519"/>
    </location>
</feature>
<feature type="compositionally biased region" description="Low complexity" evidence="1">
    <location>
        <begin position="1"/>
        <end position="15"/>
    </location>
</feature>
<keyword evidence="3" id="KW-1185">Reference proteome</keyword>
<evidence type="ECO:0000313" key="3">
    <source>
        <dbReference type="Proteomes" id="UP000623467"/>
    </source>
</evidence>
<gene>
    <name evidence="2" type="ORF">MSAN_00795400</name>
</gene>
<dbReference type="EMBL" id="JACAZH010000005">
    <property type="protein sequence ID" value="KAF7367331.1"/>
    <property type="molecule type" value="Genomic_DNA"/>
</dbReference>
<feature type="compositionally biased region" description="Polar residues" evidence="1">
    <location>
        <begin position="50"/>
        <end position="66"/>
    </location>
</feature>
<dbReference type="Proteomes" id="UP000623467">
    <property type="component" value="Unassembled WGS sequence"/>
</dbReference>
<feature type="region of interest" description="Disordered" evidence="1">
    <location>
        <begin position="155"/>
        <end position="191"/>
    </location>
</feature>
<sequence>MSGENSSSAPGSSRSDAIAPYPSPMSSAAGSPDLQTHPPASESHPEDNRPSVTEQQGQGRPDSTQHLRAASAALQAAYRRIRQVRRSLVELTEPLPPSPDSLLDGIGPSHSALLLTASPVEEASDNDDAIDFRRIRANLAAVDRQSQEYLDRFAAPGSWSDHQPSNNIELPRPRRHVQLPSPSSSVEPLQQPAIRRSMLESQLARRRELYNSDDPSTFLGRRVAAREAAGPSRAAEASQSSSADPILRATEIEHELLHFRATAQQRRTDPGVVVGSRTEASRADIIRGARSLDTEPVRLQRQIANMEPRRPPNPRRWRAYRAAVETRQNSNNTQAPVSAHPDGRLSILSNFSVQNLPTPTSSISRDRPLLFEEPLSYSGQRRESTDIVESPIGSERSYFIHRRVNADGDELVHNINFEWDDDDPLSWLMSPRERGENPDFSVYRRRRFASAAFDAYDRTEPRPPRAPPSIPEPRRRGWARLDPDGNAIPSDEEEELERSRTEYRMRALHHSRTSAPAGISRAERLAQSSVDVPPHPDGDSLVTRTYIDDYPIREVNSPRVRLNSRDSGPRTGFGSVLDSVLSVDNRPSRRPTQLSYDVPYGSSVPFVVDPLPIPLSEMVPPRSDLKSRVRGVRVSRNAGFAGR</sequence>
<feature type="region of interest" description="Disordered" evidence="1">
    <location>
        <begin position="1"/>
        <end position="71"/>
    </location>
</feature>
<evidence type="ECO:0000313" key="2">
    <source>
        <dbReference type="EMBL" id="KAF7367331.1"/>
    </source>
</evidence>
<evidence type="ECO:0000256" key="1">
    <source>
        <dbReference type="SAM" id="MobiDB-lite"/>
    </source>
</evidence>
<comment type="caution">
    <text evidence="2">The sequence shown here is derived from an EMBL/GenBank/DDBJ whole genome shotgun (WGS) entry which is preliminary data.</text>
</comment>
<protein>
    <submittedName>
        <fullName evidence="2">Uncharacterized protein</fullName>
    </submittedName>
</protein>
<dbReference type="AlphaFoldDB" id="A0A8H7DD93"/>